<evidence type="ECO:0000259" key="3">
    <source>
        <dbReference type="Pfam" id="PF01113"/>
    </source>
</evidence>
<dbReference type="Gene3D" id="3.40.50.720">
    <property type="entry name" value="NAD(P)-binding Rossmann-like Domain"/>
    <property type="match status" value="1"/>
</dbReference>
<sequence length="373" mass="39599">MTCRPLVKTRELKALPHGLQYDHLVLRVIQWATGSVGKHSVAAVHRHPDLELVGALVYSDAKAGRDVGDVCGIGPIGVQTTTDVDEIVALDADCVLYMPQGEMNPAGAVDDICRLLASGKNVISTAVTALIYPLSMGPEVAERLTAACAEGQSSFHGTGIEPGWAAEVLPLTMSGLFARIDSLLVQELMDYTTYDSAMMLFDIMGFGKRPDEPVPMADAALAGVTFRAPLMLLAEGLGATVDDFIYHRETALAAEAFDIKAGRVAAGTVAAQRFGYTAVVNGRPAMTVEHITRLGDEQAPDWPTGRGWKVTVEGEPSMVLESKIATHGEDETDQGCLGTAMHAVHAISPVCEAAPGIRTFLDLPMIVGRHVLG</sequence>
<dbReference type="InterPro" id="IPR036291">
    <property type="entry name" value="NAD(P)-bd_dom_sf"/>
</dbReference>
<reference evidence="5" key="1">
    <citation type="submission" date="2016-03" db="EMBL/GenBank/DDBJ databases">
        <authorList>
            <person name="Ploux O."/>
        </authorList>
    </citation>
    <scope>NUCLEOTIDE SEQUENCE</scope>
    <source>
        <strain evidence="5">UC10</strain>
    </source>
</reference>
<dbReference type="CDD" id="cd24146">
    <property type="entry name" value="nat-AmDH_N_like"/>
    <property type="match status" value="1"/>
</dbReference>
<feature type="domain" description="2,4-diaminopentanoate dehydrogenase C-terminal" evidence="4">
    <location>
        <begin position="169"/>
        <end position="366"/>
    </location>
</feature>
<evidence type="ECO:0000256" key="1">
    <source>
        <dbReference type="ARBA" id="ARBA00022857"/>
    </source>
</evidence>
<dbReference type="GO" id="GO:0009089">
    <property type="term" value="P:lysine biosynthetic process via diaminopimelate"/>
    <property type="evidence" value="ECO:0007669"/>
    <property type="project" value="InterPro"/>
</dbReference>
<keyword evidence="2" id="KW-0560">Oxidoreductase</keyword>
<keyword evidence="1" id="KW-0521">NADP</keyword>
<gene>
    <name evidence="5" type="ORF">MHPYR_380064</name>
</gene>
<feature type="domain" description="Dihydrodipicolinate reductase N-terminal" evidence="3">
    <location>
        <begin position="32"/>
        <end position="95"/>
    </location>
</feature>
<accession>A0A1Y5PDY5</accession>
<dbReference type="InterPro" id="IPR045760">
    <property type="entry name" value="DAP_DH_C"/>
</dbReference>
<dbReference type="GO" id="GO:0008839">
    <property type="term" value="F:4-hydroxy-tetrahydrodipicolinate reductase"/>
    <property type="evidence" value="ECO:0007669"/>
    <property type="project" value="InterPro"/>
</dbReference>
<dbReference type="EMBL" id="FLQS01000032">
    <property type="protein sequence ID" value="SBS76925.1"/>
    <property type="molecule type" value="Genomic_DNA"/>
</dbReference>
<dbReference type="Pfam" id="PF19328">
    <property type="entry name" value="DAP_DH_C"/>
    <property type="match status" value="1"/>
</dbReference>
<evidence type="ECO:0000313" key="5">
    <source>
        <dbReference type="EMBL" id="SBS76925.1"/>
    </source>
</evidence>
<name>A0A1Y5PDY5_9MYCO</name>
<dbReference type="Pfam" id="PF01113">
    <property type="entry name" value="DapB_N"/>
    <property type="match status" value="1"/>
</dbReference>
<organism evidence="5">
    <name type="scientific">uncultured Mycobacterium sp</name>
    <dbReference type="NCBI Taxonomy" id="171292"/>
    <lineage>
        <taxon>Bacteria</taxon>
        <taxon>Bacillati</taxon>
        <taxon>Actinomycetota</taxon>
        <taxon>Actinomycetes</taxon>
        <taxon>Mycobacteriales</taxon>
        <taxon>Mycobacteriaceae</taxon>
        <taxon>Mycobacterium</taxon>
        <taxon>environmental samples</taxon>
    </lineage>
</organism>
<dbReference type="AlphaFoldDB" id="A0A1Y5PDY5"/>
<evidence type="ECO:0000256" key="2">
    <source>
        <dbReference type="ARBA" id="ARBA00023002"/>
    </source>
</evidence>
<dbReference type="SUPFAM" id="SSF51735">
    <property type="entry name" value="NAD(P)-binding Rossmann-fold domains"/>
    <property type="match status" value="1"/>
</dbReference>
<dbReference type="InterPro" id="IPR000846">
    <property type="entry name" value="DapB_N"/>
</dbReference>
<proteinExistence type="predicted"/>
<protein>
    <submittedName>
        <fullName evidence="5">Dihydrodipicolinate reductase</fullName>
    </submittedName>
</protein>
<evidence type="ECO:0000259" key="4">
    <source>
        <dbReference type="Pfam" id="PF19328"/>
    </source>
</evidence>